<evidence type="ECO:0000313" key="1">
    <source>
        <dbReference type="EMBL" id="MDO7877713.1"/>
    </source>
</evidence>
<organism evidence="1 2">
    <name type="scientific">Hymenobacter aranciens</name>
    <dbReference type="NCBI Taxonomy" id="3063996"/>
    <lineage>
        <taxon>Bacteria</taxon>
        <taxon>Pseudomonadati</taxon>
        <taxon>Bacteroidota</taxon>
        <taxon>Cytophagia</taxon>
        <taxon>Cytophagales</taxon>
        <taxon>Hymenobacteraceae</taxon>
        <taxon>Hymenobacter</taxon>
    </lineage>
</organism>
<accession>A0ABT9BHG7</accession>
<comment type="caution">
    <text evidence="1">The sequence shown here is derived from an EMBL/GenBank/DDBJ whole genome shotgun (WGS) entry which is preliminary data.</text>
</comment>
<name>A0ABT9BHG7_9BACT</name>
<keyword evidence="2" id="KW-1185">Reference proteome</keyword>
<dbReference type="RefSeq" id="WP_305009168.1">
    <property type="nucleotide sequence ID" value="NZ_JAUQSY010000024.1"/>
</dbReference>
<sequence>MIEPFLTNPFRNSVLGAKRFLKYSDVHVERLRAALPGLPDLFKARVAATDEAIADYRLAVQGGAQQGAKRKGETLDNDAAIKKFQRYVGQQAKIIAALYTDLDKNIKGEKTKQYLQFFPNSVTDVTEANKADIDTEASVFLKAAEDLKDDVGAAMGTKAKQLWKNVTDSRKTQLETMGGEEDTQDLRGAARLALADALFLNLLALLMHYFLTPERAGDYFPEAILKEYTGPKAADEKPAPSPAG</sequence>
<evidence type="ECO:0000313" key="2">
    <source>
        <dbReference type="Proteomes" id="UP001176429"/>
    </source>
</evidence>
<protein>
    <submittedName>
        <fullName evidence="1">Uncharacterized protein</fullName>
    </submittedName>
</protein>
<dbReference type="EMBL" id="JAUQSY010000024">
    <property type="protein sequence ID" value="MDO7877713.1"/>
    <property type="molecule type" value="Genomic_DNA"/>
</dbReference>
<gene>
    <name evidence="1" type="ORF">Q5H93_23455</name>
</gene>
<reference evidence="1" key="1">
    <citation type="submission" date="2023-07" db="EMBL/GenBank/DDBJ databases">
        <authorList>
            <person name="Kim M.K."/>
        </authorList>
    </citation>
    <scope>NUCLEOTIDE SEQUENCE</scope>
    <source>
        <strain evidence="1">ASUV-10-1</strain>
    </source>
</reference>
<dbReference type="Proteomes" id="UP001176429">
    <property type="component" value="Unassembled WGS sequence"/>
</dbReference>
<proteinExistence type="predicted"/>